<evidence type="ECO:0000259" key="5">
    <source>
        <dbReference type="PROSITE" id="PS50893"/>
    </source>
</evidence>
<dbReference type="GO" id="GO:0016887">
    <property type="term" value="F:ATP hydrolysis activity"/>
    <property type="evidence" value="ECO:0007669"/>
    <property type="project" value="InterPro"/>
</dbReference>
<dbReference type="Gene3D" id="3.40.50.300">
    <property type="entry name" value="P-loop containing nucleotide triphosphate hydrolases"/>
    <property type="match status" value="2"/>
</dbReference>
<name>A0A917ULQ6_9DEIO</name>
<dbReference type="FunFam" id="3.40.50.300:FF:000011">
    <property type="entry name" value="Putative ABC transporter ATP-binding component"/>
    <property type="match status" value="1"/>
</dbReference>
<dbReference type="InterPro" id="IPR032781">
    <property type="entry name" value="ABC_tran_Xtn"/>
</dbReference>
<dbReference type="Proteomes" id="UP000635726">
    <property type="component" value="Unassembled WGS sequence"/>
</dbReference>
<protein>
    <submittedName>
        <fullName evidence="6">ABC transporter ATP-binding protein</fullName>
    </submittedName>
</protein>
<evidence type="ECO:0000313" key="7">
    <source>
        <dbReference type="Proteomes" id="UP000635726"/>
    </source>
</evidence>
<dbReference type="Pfam" id="PF12848">
    <property type="entry name" value="ABC_tran_Xtn"/>
    <property type="match status" value="1"/>
</dbReference>
<dbReference type="PANTHER" id="PTHR19211:SF123">
    <property type="entry name" value="ABC TRANSPORTER"/>
    <property type="match status" value="1"/>
</dbReference>
<dbReference type="PROSITE" id="PS50893">
    <property type="entry name" value="ABC_TRANSPORTER_2"/>
    <property type="match status" value="2"/>
</dbReference>
<proteinExistence type="predicted"/>
<keyword evidence="1" id="KW-0677">Repeat</keyword>
<keyword evidence="2" id="KW-0547">Nucleotide-binding</keyword>
<dbReference type="InterPro" id="IPR003593">
    <property type="entry name" value="AAA+_ATPase"/>
</dbReference>
<accession>A0A917ULQ6</accession>
<dbReference type="RefSeq" id="WP_188960998.1">
    <property type="nucleotide sequence ID" value="NZ_BMOE01000002.1"/>
</dbReference>
<evidence type="ECO:0000256" key="2">
    <source>
        <dbReference type="ARBA" id="ARBA00022741"/>
    </source>
</evidence>
<dbReference type="InterPro" id="IPR027417">
    <property type="entry name" value="P-loop_NTPase"/>
</dbReference>
<dbReference type="CDD" id="cd03221">
    <property type="entry name" value="ABCF_EF-3"/>
    <property type="match status" value="1"/>
</dbReference>
<dbReference type="SMART" id="SM00382">
    <property type="entry name" value="AAA"/>
    <property type="match status" value="2"/>
</dbReference>
<feature type="domain" description="ABC transporter" evidence="5">
    <location>
        <begin position="342"/>
        <end position="528"/>
    </location>
</feature>
<evidence type="ECO:0000313" key="6">
    <source>
        <dbReference type="EMBL" id="GGJ66393.1"/>
    </source>
</evidence>
<reference evidence="6" key="1">
    <citation type="journal article" date="2014" name="Int. J. Syst. Evol. Microbiol.">
        <title>Complete genome sequence of Corynebacterium casei LMG S-19264T (=DSM 44701T), isolated from a smear-ripened cheese.</title>
        <authorList>
            <consortium name="US DOE Joint Genome Institute (JGI-PGF)"/>
            <person name="Walter F."/>
            <person name="Albersmeier A."/>
            <person name="Kalinowski J."/>
            <person name="Ruckert C."/>
        </authorList>
    </citation>
    <scope>NUCLEOTIDE SEQUENCE</scope>
    <source>
        <strain evidence="6">JCM 14371</strain>
    </source>
</reference>
<evidence type="ECO:0000256" key="4">
    <source>
        <dbReference type="SAM" id="MobiDB-lite"/>
    </source>
</evidence>
<feature type="region of interest" description="Disordered" evidence="4">
    <location>
        <begin position="259"/>
        <end position="287"/>
    </location>
</feature>
<dbReference type="InterPro" id="IPR050611">
    <property type="entry name" value="ABCF"/>
</dbReference>
<evidence type="ECO:0000256" key="1">
    <source>
        <dbReference type="ARBA" id="ARBA00022737"/>
    </source>
</evidence>
<keyword evidence="3 6" id="KW-0067">ATP-binding</keyword>
<sequence>MSLSLHEVARVIGDQPLFTHVTLSVAPGERLALIGENGSGKSTLLRVMAGLEPPDDGTVRREGHVALLEQLNADLHGTLQDVALPPELRRAADDLGRATAALPGRAAGTLERFTAAEERYRALGGYEAAARTARVLAALHLDPDGDPARLSGGQVRRLMLARLLLTPADTYLLDEPTNHLDASSTAWLEAWVRASPKTFVIASHDRAFLDAVSTRTAELERGTLSVYPGGYSEAMTVKAEMWAAAERQYREGKRQRAALEAEAHRRQSKARSAGTHNARRAGDGDKLLAKGRTQNAQNVNASRARALEQRIERLEPVPKPYDDHRTLNFDLPPVPPGPSDVLRIHALRVERASHRVIRDLDLHVRRGERWALLGANGAGKSTLLSVIRGDLPYRGELHLGHGVRVAWTGQQHEELNGLETVRDALLDANPNLTHHQVFELAARSGLTGGPGQPLSSLSGGELTRLGLARLKVTTAHLLLLDEPTNHLDVRAIEALEALLLHFPGAVILASHDRRLVQRVTTRHLTLNAEPLP</sequence>
<keyword evidence="7" id="KW-1185">Reference proteome</keyword>
<dbReference type="AlphaFoldDB" id="A0A917ULQ6"/>
<reference evidence="6" key="2">
    <citation type="submission" date="2020-09" db="EMBL/GenBank/DDBJ databases">
        <authorList>
            <person name="Sun Q."/>
            <person name="Ohkuma M."/>
        </authorList>
    </citation>
    <scope>NUCLEOTIDE SEQUENCE</scope>
    <source>
        <strain evidence="6">JCM 14371</strain>
    </source>
</reference>
<comment type="caution">
    <text evidence="6">The sequence shown here is derived from an EMBL/GenBank/DDBJ whole genome shotgun (WGS) entry which is preliminary data.</text>
</comment>
<dbReference type="SUPFAM" id="SSF52540">
    <property type="entry name" value="P-loop containing nucleoside triphosphate hydrolases"/>
    <property type="match status" value="2"/>
</dbReference>
<dbReference type="InterPro" id="IPR003439">
    <property type="entry name" value="ABC_transporter-like_ATP-bd"/>
</dbReference>
<dbReference type="PANTHER" id="PTHR19211">
    <property type="entry name" value="ATP-BINDING TRANSPORT PROTEIN-RELATED"/>
    <property type="match status" value="1"/>
</dbReference>
<evidence type="ECO:0000256" key="3">
    <source>
        <dbReference type="ARBA" id="ARBA00022840"/>
    </source>
</evidence>
<dbReference type="GO" id="GO:0005524">
    <property type="term" value="F:ATP binding"/>
    <property type="evidence" value="ECO:0007669"/>
    <property type="project" value="UniProtKB-KW"/>
</dbReference>
<gene>
    <name evidence="6" type="ORF">GCM10008939_08090</name>
</gene>
<dbReference type="Pfam" id="PF00005">
    <property type="entry name" value="ABC_tran"/>
    <property type="match status" value="2"/>
</dbReference>
<organism evidence="6 7">
    <name type="scientific">Deinococcus aquiradiocola</name>
    <dbReference type="NCBI Taxonomy" id="393059"/>
    <lineage>
        <taxon>Bacteria</taxon>
        <taxon>Thermotogati</taxon>
        <taxon>Deinococcota</taxon>
        <taxon>Deinococci</taxon>
        <taxon>Deinococcales</taxon>
        <taxon>Deinococcaceae</taxon>
        <taxon>Deinococcus</taxon>
    </lineage>
</organism>
<feature type="domain" description="ABC transporter" evidence="5">
    <location>
        <begin position="3"/>
        <end position="247"/>
    </location>
</feature>
<dbReference type="EMBL" id="BMOE01000002">
    <property type="protein sequence ID" value="GGJ66393.1"/>
    <property type="molecule type" value="Genomic_DNA"/>
</dbReference>